<evidence type="ECO:0000313" key="7">
    <source>
        <dbReference type="Proteomes" id="UP000677812"/>
    </source>
</evidence>
<sequence length="161" mass="17174">MTDHQTPATLWLDALSIPYTLHEYAYDSSVDRLGIAAAQALQANPKAVLKTLMVKVDGSPACVVLPVDCEMNFARVAQALNGRKAKMMQRPDAESHTGYQIGGVSPFGQKRPCPIVFDKHALDEKHPQLIINAGARGLLLSIAPDDALAASSALVADLTSP</sequence>
<dbReference type="PANTHER" id="PTHR30411:SF0">
    <property type="entry name" value="CYS-TRNA(PRO)_CYS-TRNA(CYS) DEACYLASE YBAK"/>
    <property type="match status" value="1"/>
</dbReference>
<dbReference type="PANTHER" id="PTHR30411">
    <property type="entry name" value="CYTOPLASMIC PROTEIN"/>
    <property type="match status" value="1"/>
</dbReference>
<evidence type="ECO:0000256" key="2">
    <source>
        <dbReference type="ARBA" id="ARBA00022917"/>
    </source>
</evidence>
<dbReference type="PIRSF" id="PIRSF006181">
    <property type="entry name" value="EbsC_YbaK"/>
    <property type="match status" value="1"/>
</dbReference>
<evidence type="ECO:0000256" key="1">
    <source>
        <dbReference type="ARBA" id="ARBA00009798"/>
    </source>
</evidence>
<gene>
    <name evidence="6" type="ORF">KB213_07375</name>
</gene>
<accession>A0ABS5E7I5</accession>
<evidence type="ECO:0000256" key="4">
    <source>
        <dbReference type="PIRNR" id="PIRNR006181"/>
    </source>
</evidence>
<dbReference type="Pfam" id="PF04073">
    <property type="entry name" value="tRNA_edit"/>
    <property type="match status" value="1"/>
</dbReference>
<dbReference type="Proteomes" id="UP000677812">
    <property type="component" value="Unassembled WGS sequence"/>
</dbReference>
<name>A0ABS5E7I5_9PROT</name>
<dbReference type="EMBL" id="JAGRQH010000004">
    <property type="protein sequence ID" value="MBR0559871.1"/>
    <property type="molecule type" value="Genomic_DNA"/>
</dbReference>
<evidence type="ECO:0000259" key="5">
    <source>
        <dbReference type="Pfam" id="PF04073"/>
    </source>
</evidence>
<dbReference type="EC" id="4.2.-.-" evidence="4"/>
<dbReference type="InterPro" id="IPR036754">
    <property type="entry name" value="YbaK/aa-tRNA-synt-asso_dom_sf"/>
</dbReference>
<evidence type="ECO:0000256" key="3">
    <source>
        <dbReference type="ARBA" id="ARBA00023239"/>
    </source>
</evidence>
<evidence type="ECO:0000313" key="6">
    <source>
        <dbReference type="EMBL" id="MBR0559871.1"/>
    </source>
</evidence>
<feature type="domain" description="YbaK/aminoacyl-tRNA synthetase-associated" evidence="5">
    <location>
        <begin position="36"/>
        <end position="147"/>
    </location>
</feature>
<comment type="caution">
    <text evidence="6">The sequence shown here is derived from an EMBL/GenBank/DDBJ whole genome shotgun (WGS) entry which is preliminary data.</text>
</comment>
<organism evidence="6 7">
    <name type="scientific">Neokomagataea anthophila</name>
    <dbReference type="NCBI Taxonomy" id="2826925"/>
    <lineage>
        <taxon>Bacteria</taxon>
        <taxon>Pseudomonadati</taxon>
        <taxon>Pseudomonadota</taxon>
        <taxon>Alphaproteobacteria</taxon>
        <taxon>Acetobacterales</taxon>
        <taxon>Acetobacteraceae</taxon>
        <taxon>Neokomagataea</taxon>
    </lineage>
</organism>
<dbReference type="CDD" id="cd00002">
    <property type="entry name" value="YbaK_deacylase"/>
    <property type="match status" value="1"/>
</dbReference>
<dbReference type="SUPFAM" id="SSF55826">
    <property type="entry name" value="YbaK/ProRS associated domain"/>
    <property type="match status" value="1"/>
</dbReference>
<dbReference type="InterPro" id="IPR004369">
    <property type="entry name" value="Prolyl-tRNA_editing_YbaK/EbsC"/>
</dbReference>
<proteinExistence type="inferred from homology"/>
<dbReference type="Gene3D" id="3.90.960.10">
    <property type="entry name" value="YbaK/aminoacyl-tRNA synthetase-associated domain"/>
    <property type="match status" value="1"/>
</dbReference>
<comment type="similarity">
    <text evidence="1 4">Belongs to the prolyl-tRNA editing family. YbaK/EbsC subfamily.</text>
</comment>
<dbReference type="InterPro" id="IPR007214">
    <property type="entry name" value="YbaK/aa-tRNA-synth-assoc-dom"/>
</dbReference>
<keyword evidence="3 4" id="KW-0456">Lyase</keyword>
<reference evidence="6 7" key="1">
    <citation type="submission" date="2021-04" db="EMBL/GenBank/DDBJ databases">
        <title>The complete genome sequence of Neokomagataea sp. TBRC 2177.</title>
        <authorList>
            <person name="Charoenyingcharoen P."/>
            <person name="Yukphan P."/>
        </authorList>
    </citation>
    <scope>NUCLEOTIDE SEQUENCE [LARGE SCALE GENOMIC DNA]</scope>
    <source>
        <strain evidence="6 7">TBRC 2177</strain>
    </source>
</reference>
<dbReference type="RefSeq" id="WP_211681771.1">
    <property type="nucleotide sequence ID" value="NZ_JAGRQH010000004.1"/>
</dbReference>
<protein>
    <recommendedName>
        <fullName evidence="4">Cys-tRNA(Pro)/Cys-tRNA(Cys) deacylase</fullName>
        <ecNumber evidence="4">4.2.-.-</ecNumber>
    </recommendedName>
</protein>
<keyword evidence="7" id="KW-1185">Reference proteome</keyword>
<keyword evidence="2 4" id="KW-0648">Protein biosynthesis</keyword>